<evidence type="ECO:0000313" key="1">
    <source>
        <dbReference type="EMBL" id="EET58481.1"/>
    </source>
</evidence>
<accession>C6LLL7</accession>
<name>C6LLL7_9FIRM</name>
<comment type="caution">
    <text evidence="1">The sequence shown here is derived from an EMBL/GenBank/DDBJ whole genome shotgun (WGS) entry which is preliminary data.</text>
</comment>
<reference evidence="1" key="1">
    <citation type="submission" date="2009-07" db="EMBL/GenBank/DDBJ databases">
        <authorList>
            <person name="Weinstock G."/>
            <person name="Sodergren E."/>
            <person name="Clifton S."/>
            <person name="Fulton L."/>
            <person name="Fulton B."/>
            <person name="Courtney L."/>
            <person name="Fronick C."/>
            <person name="Harrison M."/>
            <person name="Strong C."/>
            <person name="Farmer C."/>
            <person name="Delahaunty K."/>
            <person name="Markovic C."/>
            <person name="Hall O."/>
            <person name="Minx P."/>
            <person name="Tomlinson C."/>
            <person name="Mitreva M."/>
            <person name="Nelson J."/>
            <person name="Hou S."/>
            <person name="Wollam A."/>
            <person name="Pepin K.H."/>
            <person name="Johnson M."/>
            <person name="Bhonagiri V."/>
            <person name="Nash W.E."/>
            <person name="Warren W."/>
            <person name="Chinwalla A."/>
            <person name="Mardis E.R."/>
            <person name="Wilson R.K."/>
        </authorList>
    </citation>
    <scope>NUCLEOTIDE SEQUENCE [LARGE SCALE GENOMIC DNA]</scope>
    <source>
        <strain evidence="1">DSM 14469</strain>
    </source>
</reference>
<dbReference type="EMBL" id="ACCL02000031">
    <property type="protein sequence ID" value="EET58481.1"/>
    <property type="molecule type" value="Genomic_DNA"/>
</dbReference>
<keyword evidence="2" id="KW-1185">Reference proteome</keyword>
<gene>
    <name evidence="1" type="ORF">BRYFOR_09565</name>
</gene>
<dbReference type="AlphaFoldDB" id="C6LLL7"/>
<evidence type="ECO:0000313" key="2">
    <source>
        <dbReference type="Proteomes" id="UP000005561"/>
    </source>
</evidence>
<sequence>MPARLRLRFTPRFSCASPVKYTFSRMFNVTVYSSLNLCRS</sequence>
<organism evidence="1 2">
    <name type="scientific">Marvinbryantia formatexigens DSM 14469</name>
    <dbReference type="NCBI Taxonomy" id="478749"/>
    <lineage>
        <taxon>Bacteria</taxon>
        <taxon>Bacillati</taxon>
        <taxon>Bacillota</taxon>
        <taxon>Clostridia</taxon>
        <taxon>Lachnospirales</taxon>
        <taxon>Lachnospiraceae</taxon>
        <taxon>Marvinbryantia</taxon>
    </lineage>
</organism>
<protein>
    <submittedName>
        <fullName evidence="1">Uncharacterized protein</fullName>
    </submittedName>
</protein>
<dbReference type="Proteomes" id="UP000005561">
    <property type="component" value="Unassembled WGS sequence"/>
</dbReference>
<proteinExistence type="predicted"/>